<dbReference type="InterPro" id="IPR036259">
    <property type="entry name" value="MFS_trans_sf"/>
</dbReference>
<proteinExistence type="predicted"/>
<feature type="transmembrane region" description="Helical" evidence="7">
    <location>
        <begin position="103"/>
        <end position="124"/>
    </location>
</feature>
<comment type="caution">
    <text evidence="9">The sequence shown here is derived from an EMBL/GenBank/DDBJ whole genome shotgun (WGS) entry which is preliminary data.</text>
</comment>
<feature type="transmembrane region" description="Helical" evidence="7">
    <location>
        <begin position="328"/>
        <end position="354"/>
    </location>
</feature>
<evidence type="ECO:0000256" key="6">
    <source>
        <dbReference type="ARBA" id="ARBA00023136"/>
    </source>
</evidence>
<feature type="transmembrane region" description="Helical" evidence="7">
    <location>
        <begin position="73"/>
        <end position="91"/>
    </location>
</feature>
<evidence type="ECO:0000256" key="3">
    <source>
        <dbReference type="ARBA" id="ARBA00022475"/>
    </source>
</evidence>
<dbReference type="InterPro" id="IPR050189">
    <property type="entry name" value="MFS_Efflux_Transporters"/>
</dbReference>
<keyword evidence="6 7" id="KW-0472">Membrane</keyword>
<keyword evidence="3" id="KW-1003">Cell membrane</keyword>
<organism evidence="9 10">
    <name type="scientific">Secundilactobacillus hailunensis</name>
    <dbReference type="NCBI Taxonomy" id="2559923"/>
    <lineage>
        <taxon>Bacteria</taxon>
        <taxon>Bacillati</taxon>
        <taxon>Bacillota</taxon>
        <taxon>Bacilli</taxon>
        <taxon>Lactobacillales</taxon>
        <taxon>Lactobacillaceae</taxon>
        <taxon>Secundilactobacillus</taxon>
    </lineage>
</organism>
<gene>
    <name evidence="9" type="ORF">ACFP1H_02705</name>
</gene>
<accession>A0ABW1T7F0</accession>
<dbReference type="InterPro" id="IPR011701">
    <property type="entry name" value="MFS"/>
</dbReference>
<dbReference type="PANTHER" id="PTHR43124:SF3">
    <property type="entry name" value="CHLORAMPHENICOL EFFLUX PUMP RV0191"/>
    <property type="match status" value="1"/>
</dbReference>
<sequence length="399" mass="43659">MKKNQLRAIVFTMVTFLLGCNEFMVVGILSEIAHQLNVSLTAVGSLITVFAIVYAVSTPVITILTSKYSRYKTLLVLMGIWWIGNTLSALAPNYGWMLISRMLAASVAGAIISLLMALTSAIAAKEKRAGLVAWIFAGYSIASVFGVPIGTMISFQSTWRAAFLLISGLTLLPYGLLVWLLPRHVRQVTGTVFEQLTLFRDRRVQIGILLALFTAATMYGYYTYLRPLLTSGLGFHRSNLNVLLFAIGLMSIVSNRWSGHLAKHGGLAQLPKYYVADLVILMLLPETLNHEAVGFGALLILTMIVTLLSAPLQVYLLEIAENDYPQALVLASSLSSIFFNFGISLGSATASVMFDVMGLKDLSLGSAIYAVISLTLIITLNRLIKKRPDQVKVKQIDKK</sequence>
<feature type="transmembrane region" description="Helical" evidence="7">
    <location>
        <begin position="242"/>
        <end position="258"/>
    </location>
</feature>
<dbReference type="RefSeq" id="WP_137630381.1">
    <property type="nucleotide sequence ID" value="NZ_BJDO01000007.1"/>
</dbReference>
<evidence type="ECO:0000313" key="10">
    <source>
        <dbReference type="Proteomes" id="UP001596190"/>
    </source>
</evidence>
<dbReference type="Pfam" id="PF07690">
    <property type="entry name" value="MFS_1"/>
    <property type="match status" value="1"/>
</dbReference>
<dbReference type="Gene3D" id="1.20.1250.20">
    <property type="entry name" value="MFS general substrate transporter like domains"/>
    <property type="match status" value="1"/>
</dbReference>
<name>A0ABW1T7F0_9LACO</name>
<keyword evidence="2" id="KW-0813">Transport</keyword>
<dbReference type="SUPFAM" id="SSF103473">
    <property type="entry name" value="MFS general substrate transporter"/>
    <property type="match status" value="1"/>
</dbReference>
<dbReference type="PROSITE" id="PS51257">
    <property type="entry name" value="PROKAR_LIPOPROTEIN"/>
    <property type="match status" value="1"/>
</dbReference>
<comment type="subcellular location">
    <subcellularLocation>
        <location evidence="1">Cell membrane</location>
        <topology evidence="1">Multi-pass membrane protein</topology>
    </subcellularLocation>
</comment>
<dbReference type="Proteomes" id="UP001596190">
    <property type="component" value="Unassembled WGS sequence"/>
</dbReference>
<protein>
    <submittedName>
        <fullName evidence="9">MFS transporter</fullName>
    </submittedName>
</protein>
<evidence type="ECO:0000256" key="7">
    <source>
        <dbReference type="SAM" id="Phobius"/>
    </source>
</evidence>
<feature type="transmembrane region" description="Helical" evidence="7">
    <location>
        <begin position="131"/>
        <end position="155"/>
    </location>
</feature>
<dbReference type="CDD" id="cd17324">
    <property type="entry name" value="MFS_NepI_like"/>
    <property type="match status" value="1"/>
</dbReference>
<evidence type="ECO:0000256" key="1">
    <source>
        <dbReference type="ARBA" id="ARBA00004651"/>
    </source>
</evidence>
<dbReference type="EMBL" id="JBHSSA010000029">
    <property type="protein sequence ID" value="MFC6253512.1"/>
    <property type="molecule type" value="Genomic_DNA"/>
</dbReference>
<dbReference type="PANTHER" id="PTHR43124">
    <property type="entry name" value="PURINE EFFLUX PUMP PBUE"/>
    <property type="match status" value="1"/>
</dbReference>
<feature type="transmembrane region" description="Helical" evidence="7">
    <location>
        <begin position="366"/>
        <end position="384"/>
    </location>
</feature>
<dbReference type="InterPro" id="IPR020846">
    <property type="entry name" value="MFS_dom"/>
</dbReference>
<evidence type="ECO:0000256" key="4">
    <source>
        <dbReference type="ARBA" id="ARBA00022692"/>
    </source>
</evidence>
<keyword evidence="4 7" id="KW-0812">Transmembrane</keyword>
<feature type="domain" description="Major facilitator superfamily (MFS) profile" evidence="8">
    <location>
        <begin position="7"/>
        <end position="391"/>
    </location>
</feature>
<feature type="transmembrane region" description="Helical" evidence="7">
    <location>
        <begin position="40"/>
        <end position="61"/>
    </location>
</feature>
<feature type="transmembrane region" description="Helical" evidence="7">
    <location>
        <begin position="161"/>
        <end position="182"/>
    </location>
</feature>
<reference evidence="10" key="1">
    <citation type="journal article" date="2019" name="Int. J. Syst. Evol. Microbiol.">
        <title>The Global Catalogue of Microorganisms (GCM) 10K type strain sequencing project: providing services to taxonomists for standard genome sequencing and annotation.</title>
        <authorList>
            <consortium name="The Broad Institute Genomics Platform"/>
            <consortium name="The Broad Institute Genome Sequencing Center for Infectious Disease"/>
            <person name="Wu L."/>
            <person name="Ma J."/>
        </authorList>
    </citation>
    <scope>NUCLEOTIDE SEQUENCE [LARGE SCALE GENOMIC DNA]</scope>
    <source>
        <strain evidence="10">CCM 8950</strain>
    </source>
</reference>
<evidence type="ECO:0000259" key="8">
    <source>
        <dbReference type="PROSITE" id="PS50850"/>
    </source>
</evidence>
<keyword evidence="5 7" id="KW-1133">Transmembrane helix</keyword>
<feature type="transmembrane region" description="Helical" evidence="7">
    <location>
        <begin position="203"/>
        <end position="222"/>
    </location>
</feature>
<evidence type="ECO:0000313" key="9">
    <source>
        <dbReference type="EMBL" id="MFC6253512.1"/>
    </source>
</evidence>
<dbReference type="PROSITE" id="PS50850">
    <property type="entry name" value="MFS"/>
    <property type="match status" value="1"/>
</dbReference>
<evidence type="ECO:0000256" key="5">
    <source>
        <dbReference type="ARBA" id="ARBA00022989"/>
    </source>
</evidence>
<feature type="transmembrane region" description="Helical" evidence="7">
    <location>
        <begin position="270"/>
        <end position="288"/>
    </location>
</feature>
<evidence type="ECO:0000256" key="2">
    <source>
        <dbReference type="ARBA" id="ARBA00022448"/>
    </source>
</evidence>
<feature type="transmembrane region" description="Helical" evidence="7">
    <location>
        <begin position="294"/>
        <end position="316"/>
    </location>
</feature>
<keyword evidence="10" id="KW-1185">Reference proteome</keyword>